<dbReference type="STRING" id="7918.ENSLOCP00000009159"/>
<evidence type="ECO:0000256" key="18">
    <source>
        <dbReference type="SAM" id="MobiDB-lite"/>
    </source>
</evidence>
<comment type="catalytic activity">
    <reaction evidence="14">
        <text>glycerol(in) = glycerol(out)</text>
        <dbReference type="Rhea" id="RHEA:29675"/>
        <dbReference type="ChEBI" id="CHEBI:17754"/>
    </reaction>
</comment>
<comment type="similarity">
    <text evidence="2 17">Belongs to the MIP/aquaporin (TC 1.A.8) family.</text>
</comment>
<evidence type="ECO:0000256" key="7">
    <source>
        <dbReference type="ARBA" id="ARBA00022737"/>
    </source>
</evidence>
<feature type="transmembrane region" description="Helical" evidence="19">
    <location>
        <begin position="172"/>
        <end position="192"/>
    </location>
</feature>
<keyword evidence="9 19" id="KW-0472">Membrane</keyword>
<keyword evidence="4 17" id="KW-0813">Transport</keyword>
<dbReference type="Ensembl" id="ENSLOCT00000009170.1">
    <property type="protein sequence ID" value="ENSLOCP00000009159.1"/>
    <property type="gene ID" value="ENSLOCG00000007547.1"/>
</dbReference>
<dbReference type="PROSITE" id="PS00221">
    <property type="entry name" value="MIP"/>
    <property type="match status" value="1"/>
</dbReference>
<dbReference type="InterPro" id="IPR023275">
    <property type="entry name" value="Aquaporin_3"/>
</dbReference>
<evidence type="ECO:0000256" key="4">
    <source>
        <dbReference type="ARBA" id="ARBA00022448"/>
    </source>
</evidence>
<evidence type="ECO:0000256" key="2">
    <source>
        <dbReference type="ARBA" id="ARBA00006175"/>
    </source>
</evidence>
<dbReference type="FunFam" id="1.20.1080.10:FF:000005">
    <property type="entry name" value="Aquaporin 3"/>
    <property type="match status" value="1"/>
</dbReference>
<dbReference type="FunCoup" id="W5MLA0">
    <property type="interactions" value="3"/>
</dbReference>
<dbReference type="PRINTS" id="PR02015">
    <property type="entry name" value="AQUAPORIN3"/>
</dbReference>
<evidence type="ECO:0000313" key="20">
    <source>
        <dbReference type="Ensembl" id="ENSLOCP00000009159.1"/>
    </source>
</evidence>
<dbReference type="InterPro" id="IPR022357">
    <property type="entry name" value="MIP_CS"/>
</dbReference>
<evidence type="ECO:0000256" key="17">
    <source>
        <dbReference type="RuleBase" id="RU000477"/>
    </source>
</evidence>
<dbReference type="PRINTS" id="PR00783">
    <property type="entry name" value="MINTRINSICP"/>
</dbReference>
<evidence type="ECO:0000256" key="11">
    <source>
        <dbReference type="ARBA" id="ARBA00033020"/>
    </source>
</evidence>
<dbReference type="Bgee" id="ENSLOCG00000007547">
    <property type="expression patterns" value="Expressed in intestine and 2 other cell types or tissues"/>
</dbReference>
<dbReference type="GO" id="GO:0016323">
    <property type="term" value="C:basolateral plasma membrane"/>
    <property type="evidence" value="ECO:0000318"/>
    <property type="project" value="GO_Central"/>
</dbReference>
<keyword evidence="5" id="KW-1003">Cell membrane</keyword>
<evidence type="ECO:0000256" key="10">
    <source>
        <dbReference type="ARBA" id="ARBA00023180"/>
    </source>
</evidence>
<dbReference type="Pfam" id="PF00230">
    <property type="entry name" value="MIP"/>
    <property type="match status" value="1"/>
</dbReference>
<evidence type="ECO:0000256" key="3">
    <source>
        <dbReference type="ARBA" id="ARBA00020971"/>
    </source>
</evidence>
<reference evidence="21" key="1">
    <citation type="submission" date="2011-12" db="EMBL/GenBank/DDBJ databases">
        <title>The Draft Genome of Lepisosteus oculatus.</title>
        <authorList>
            <consortium name="The Broad Institute Genome Assembly &amp; Analysis Group"/>
            <consortium name="Computational R&amp;D Group"/>
            <consortium name="and Sequencing Platform"/>
            <person name="Di Palma F."/>
            <person name="Alfoldi J."/>
            <person name="Johnson J."/>
            <person name="Berlin A."/>
            <person name="Gnerre S."/>
            <person name="Jaffe D."/>
            <person name="MacCallum I."/>
            <person name="Young S."/>
            <person name="Walker B.J."/>
            <person name="Lander E.S."/>
            <person name="Lindblad-Toh K."/>
        </authorList>
    </citation>
    <scope>NUCLEOTIDE SEQUENCE [LARGE SCALE GENOMIC DNA]</scope>
</reference>
<keyword evidence="8 19" id="KW-1133">Transmembrane helix</keyword>
<dbReference type="GO" id="GO:0015793">
    <property type="term" value="P:glycerol transmembrane transport"/>
    <property type="evidence" value="ECO:0000318"/>
    <property type="project" value="GO_Central"/>
</dbReference>
<dbReference type="Gene3D" id="1.20.1080.10">
    <property type="entry name" value="Glycerol uptake facilitator protein"/>
    <property type="match status" value="1"/>
</dbReference>
<feature type="transmembrane region" description="Helical" evidence="19">
    <location>
        <begin position="35"/>
        <end position="54"/>
    </location>
</feature>
<dbReference type="EMBL" id="AHAT01020045">
    <property type="status" value="NOT_ANNOTATED_CDS"/>
    <property type="molecule type" value="Genomic_DNA"/>
</dbReference>
<keyword evidence="10" id="KW-0325">Glycoprotein</keyword>
<dbReference type="PANTHER" id="PTHR43829">
    <property type="entry name" value="AQUAPORIN OR AQUAGLYCEROPORIN RELATED"/>
    <property type="match status" value="1"/>
</dbReference>
<dbReference type="EMBL" id="AHAT01020043">
    <property type="status" value="NOT_ANNOTATED_CDS"/>
    <property type="molecule type" value="Genomic_DNA"/>
</dbReference>
<protein>
    <recommendedName>
        <fullName evidence="3">Aquaporin-3</fullName>
    </recommendedName>
    <alternativeName>
        <fullName evidence="11">Aquaglyceroporin-3</fullName>
    </alternativeName>
</protein>
<comment type="subunit">
    <text evidence="16">Homotetramer; each monomer provides an independent glycerol/water pore. Could also exist in other oligomeric states.</text>
</comment>
<feature type="region of interest" description="Disordered" evidence="18">
    <location>
        <begin position="285"/>
        <end position="321"/>
    </location>
</feature>
<dbReference type="EMBL" id="AHAT01020046">
    <property type="status" value="NOT_ANNOTATED_CDS"/>
    <property type="molecule type" value="Genomic_DNA"/>
</dbReference>
<dbReference type="GO" id="GO:0015254">
    <property type="term" value="F:glycerol channel activity"/>
    <property type="evidence" value="ECO:0000318"/>
    <property type="project" value="GO_Central"/>
</dbReference>
<name>W5MLA0_LEPOC</name>
<dbReference type="HOGENOM" id="CLU_020019_9_1_1"/>
<dbReference type="GO" id="GO:0015204">
    <property type="term" value="F:urea transmembrane transporter activity"/>
    <property type="evidence" value="ECO:0000318"/>
    <property type="project" value="GO_Central"/>
</dbReference>
<evidence type="ECO:0000313" key="21">
    <source>
        <dbReference type="Proteomes" id="UP000018468"/>
    </source>
</evidence>
<dbReference type="InParanoid" id="W5MLA0"/>
<reference evidence="20" key="3">
    <citation type="submission" date="2025-09" db="UniProtKB">
        <authorList>
            <consortium name="Ensembl"/>
        </authorList>
    </citation>
    <scope>IDENTIFICATION</scope>
</reference>
<comment type="catalytic activity">
    <reaction evidence="13">
        <text>H2O(in) = H2O(out)</text>
        <dbReference type="Rhea" id="RHEA:29667"/>
        <dbReference type="ChEBI" id="CHEBI:15377"/>
    </reaction>
</comment>
<dbReference type="CDD" id="cd00333">
    <property type="entry name" value="MIP"/>
    <property type="match status" value="1"/>
</dbReference>
<reference evidence="20" key="2">
    <citation type="submission" date="2025-08" db="UniProtKB">
        <authorList>
            <consortium name="Ensembl"/>
        </authorList>
    </citation>
    <scope>IDENTIFICATION</scope>
</reference>
<dbReference type="InterPro" id="IPR023271">
    <property type="entry name" value="Aquaporin-like"/>
</dbReference>
<dbReference type="EMBL" id="AHAT01020044">
    <property type="status" value="NOT_ANNOTATED_CDS"/>
    <property type="molecule type" value="Genomic_DNA"/>
</dbReference>
<keyword evidence="7" id="KW-0677">Repeat</keyword>
<dbReference type="Proteomes" id="UP000018468">
    <property type="component" value="Linkage group LG24"/>
</dbReference>
<evidence type="ECO:0000256" key="8">
    <source>
        <dbReference type="ARBA" id="ARBA00022989"/>
    </source>
</evidence>
<organism evidence="20 21">
    <name type="scientific">Lepisosteus oculatus</name>
    <name type="common">Spotted gar</name>
    <dbReference type="NCBI Taxonomy" id="7918"/>
    <lineage>
        <taxon>Eukaryota</taxon>
        <taxon>Metazoa</taxon>
        <taxon>Chordata</taxon>
        <taxon>Craniata</taxon>
        <taxon>Vertebrata</taxon>
        <taxon>Euteleostomi</taxon>
        <taxon>Actinopterygii</taxon>
        <taxon>Neopterygii</taxon>
        <taxon>Holostei</taxon>
        <taxon>Semionotiformes</taxon>
        <taxon>Lepisosteidae</taxon>
        <taxon>Lepisosteus</taxon>
    </lineage>
</organism>
<dbReference type="GO" id="GO:0005886">
    <property type="term" value="C:plasma membrane"/>
    <property type="evidence" value="ECO:0000318"/>
    <property type="project" value="GO_Central"/>
</dbReference>
<dbReference type="PANTHER" id="PTHR43829:SF13">
    <property type="entry name" value="AQUAPORIN-10"/>
    <property type="match status" value="1"/>
</dbReference>
<comment type="subcellular location">
    <subcellularLocation>
        <location evidence="1">Cell membrane</location>
        <topology evidence="1">Multi-pass membrane protein</topology>
    </subcellularLocation>
</comment>
<dbReference type="InterPro" id="IPR050363">
    <property type="entry name" value="MIP/Aquaporin"/>
</dbReference>
<evidence type="ECO:0000256" key="13">
    <source>
        <dbReference type="ARBA" id="ARBA00034651"/>
    </source>
</evidence>
<sequence>QGSVLSACAFVSSRRRGQRGATAELLVQNQLLRQCLAELLGTYVMMMFGCGAVAQVTTSGEKKGDFLSINLAFALGVTFAVHVSGGVSGRAHLNPAVSLSLCVLGRHQWRRLPLYILSQVTGAFLAAATIYVVYYEAIMEYCGGNLTATGPNATAGIFATYPSSYLTLWNGFVDQVIGTGMLLLCVLALGDVNNSPAPPGLEPVLVGLVVLAIGISFGSNCGYPLNPARDLGPRLFTYIAGWGSEVFTAGGGWWWVPLLGPLVGALTGTALYQLLIELHHPGPGLGSGDTASGQAPPPEEAELGLPGEKGDERQDEGEACV</sequence>
<evidence type="ECO:0000256" key="12">
    <source>
        <dbReference type="ARBA" id="ARBA00033993"/>
    </source>
</evidence>
<dbReference type="SUPFAM" id="SSF81338">
    <property type="entry name" value="Aquaporin-like"/>
    <property type="match status" value="1"/>
</dbReference>
<evidence type="ECO:0000256" key="9">
    <source>
        <dbReference type="ARBA" id="ARBA00023136"/>
    </source>
</evidence>
<evidence type="ECO:0000256" key="16">
    <source>
        <dbReference type="ARBA" id="ARBA00049716"/>
    </source>
</evidence>
<proteinExistence type="inferred from homology"/>
<comment type="catalytic activity">
    <reaction evidence="12">
        <text>urea(in) = urea(out)</text>
        <dbReference type="Rhea" id="RHEA:32799"/>
        <dbReference type="ChEBI" id="CHEBI:16199"/>
    </reaction>
</comment>
<feature type="transmembrane region" description="Helical" evidence="19">
    <location>
        <begin position="66"/>
        <end position="91"/>
    </location>
</feature>
<keyword evidence="21" id="KW-1185">Reference proteome</keyword>
<evidence type="ECO:0000256" key="6">
    <source>
        <dbReference type="ARBA" id="ARBA00022692"/>
    </source>
</evidence>
<feature type="transmembrane region" description="Helical" evidence="19">
    <location>
        <begin position="112"/>
        <end position="134"/>
    </location>
</feature>
<dbReference type="GO" id="GO:0015250">
    <property type="term" value="F:water channel activity"/>
    <property type="evidence" value="ECO:0000318"/>
    <property type="project" value="GO_Central"/>
</dbReference>
<evidence type="ECO:0000256" key="1">
    <source>
        <dbReference type="ARBA" id="ARBA00004651"/>
    </source>
</evidence>
<evidence type="ECO:0000256" key="5">
    <source>
        <dbReference type="ARBA" id="ARBA00022475"/>
    </source>
</evidence>
<dbReference type="InterPro" id="IPR000425">
    <property type="entry name" value="MIP"/>
</dbReference>
<feature type="transmembrane region" description="Helical" evidence="19">
    <location>
        <begin position="204"/>
        <end position="225"/>
    </location>
</feature>
<dbReference type="GO" id="GO:0006833">
    <property type="term" value="P:water transport"/>
    <property type="evidence" value="ECO:0000318"/>
    <property type="project" value="GO_Central"/>
</dbReference>
<evidence type="ECO:0000256" key="19">
    <source>
        <dbReference type="SAM" id="Phobius"/>
    </source>
</evidence>
<evidence type="ECO:0000256" key="15">
    <source>
        <dbReference type="ARBA" id="ARBA00049592"/>
    </source>
</evidence>
<dbReference type="AlphaFoldDB" id="W5MLA0"/>
<keyword evidence="6 17" id="KW-0812">Transmembrane</keyword>
<evidence type="ECO:0000256" key="14">
    <source>
        <dbReference type="ARBA" id="ARBA00049405"/>
    </source>
</evidence>
<dbReference type="OMA" id="TFVMMVS"/>
<dbReference type="NCBIfam" id="TIGR00861">
    <property type="entry name" value="MIP"/>
    <property type="match status" value="1"/>
</dbReference>
<dbReference type="GeneTree" id="ENSGT00940000164368"/>
<comment type="function">
    <text evidence="15">Aquaglyceroporins form homotetrameric transmembrane channels, with each monomer independently mediating glycerol and water transport across the plasma membrane along their osmotic gradient. Could also be permeable to urea. Also participates in cell permeability to H2O2 and H2O2-mediated signaling. In skin, transports glycerol to the epidermis and stratum corneum, where it maintains hydration, elasticity, and supports lipid biosynthesis for barrier repair. In kidney, contributes to the reabsorption of water, helping the body maintain proper fluid balance.</text>
</comment>
<dbReference type="eggNOG" id="KOG0224">
    <property type="taxonomic scope" value="Eukaryota"/>
</dbReference>
<accession>W5MLA0</accession>